<evidence type="ECO:0000256" key="1">
    <source>
        <dbReference type="ARBA" id="ARBA00022448"/>
    </source>
</evidence>
<keyword evidence="4" id="KW-0812">Transmembrane</keyword>
<protein>
    <recommendedName>
        <fullName evidence="7">Transient receptor potential-gamma protein</fullName>
    </recommendedName>
</protein>
<sequence>MCFRKLLTDVSNVNISLQFITHCQVFAHRNLSMLISSHVLVKVSVIDITENLFFAIFGQKETNAFTVSLSSKQQPWWTVNFFKVSYSLYMLVSVIVLINLLIAMMSDTYHNIQSQSDIEWKYGLSKLIRKMQKTRTAPAPLNLVTTWAEYLKNACMKERIARQKIGRSRGYMEPDVHPSVLPKYSTNTRMLPLPRAAKERINFSLLQPSPTISQASLNNIPKIQNVIDWDIVRRKYRMRFGDEIEKPSSGEATLAEMA</sequence>
<dbReference type="PANTHER" id="PTHR10117:SF54">
    <property type="entry name" value="TRANSIENT RECEPTOR POTENTIAL-GAMMA PROTEIN"/>
    <property type="match status" value="1"/>
</dbReference>
<keyword evidence="6" id="KW-1185">Reference proteome</keyword>
<keyword evidence="1" id="KW-0813">Transport</keyword>
<organism evidence="5 6">
    <name type="scientific">Temnothorax longispinosus</name>
    <dbReference type="NCBI Taxonomy" id="300112"/>
    <lineage>
        <taxon>Eukaryota</taxon>
        <taxon>Metazoa</taxon>
        <taxon>Ecdysozoa</taxon>
        <taxon>Arthropoda</taxon>
        <taxon>Hexapoda</taxon>
        <taxon>Insecta</taxon>
        <taxon>Pterygota</taxon>
        <taxon>Neoptera</taxon>
        <taxon>Endopterygota</taxon>
        <taxon>Hymenoptera</taxon>
        <taxon>Apocrita</taxon>
        <taxon>Aculeata</taxon>
        <taxon>Formicoidea</taxon>
        <taxon>Formicidae</taxon>
        <taxon>Myrmicinae</taxon>
        <taxon>Temnothorax</taxon>
    </lineage>
</organism>
<keyword evidence="2" id="KW-0406">Ion transport</keyword>
<keyword evidence="3" id="KW-0407">Ion channel</keyword>
<reference evidence="5 6" key="1">
    <citation type="journal article" date="2019" name="Philos. Trans. R. Soc. Lond., B, Biol. Sci.">
        <title>Ant behaviour and brain gene expression of defending hosts depend on the ecological success of the intruding social parasite.</title>
        <authorList>
            <person name="Kaur R."/>
            <person name="Stoldt M."/>
            <person name="Jongepier E."/>
            <person name="Feldmeyer B."/>
            <person name="Menzel F."/>
            <person name="Bornberg-Bauer E."/>
            <person name="Foitzik S."/>
        </authorList>
    </citation>
    <scope>NUCLEOTIDE SEQUENCE [LARGE SCALE GENOMIC DNA]</scope>
    <source>
        <tissue evidence="5">Whole body</tissue>
    </source>
</reference>
<dbReference type="AlphaFoldDB" id="A0A4S2JAC6"/>
<accession>A0A4S2JAC6</accession>
<evidence type="ECO:0008006" key="7">
    <source>
        <dbReference type="Google" id="ProtNLM"/>
    </source>
</evidence>
<gene>
    <name evidence="5" type="ORF">DBV15_01187</name>
</gene>
<dbReference type="PANTHER" id="PTHR10117">
    <property type="entry name" value="TRANSIENT RECEPTOR POTENTIAL CHANNEL"/>
    <property type="match status" value="1"/>
</dbReference>
<evidence type="ECO:0000256" key="4">
    <source>
        <dbReference type="SAM" id="Phobius"/>
    </source>
</evidence>
<dbReference type="InterPro" id="IPR002153">
    <property type="entry name" value="TRPC_channel"/>
</dbReference>
<dbReference type="EMBL" id="QBLH01003980">
    <property type="protein sequence ID" value="TGZ31876.1"/>
    <property type="molecule type" value="Genomic_DNA"/>
</dbReference>
<proteinExistence type="predicted"/>
<keyword evidence="4" id="KW-0472">Membrane</keyword>
<name>A0A4S2JAC6_9HYME</name>
<feature type="transmembrane region" description="Helical" evidence="4">
    <location>
        <begin position="86"/>
        <end position="105"/>
    </location>
</feature>
<evidence type="ECO:0000256" key="2">
    <source>
        <dbReference type="ARBA" id="ARBA00023065"/>
    </source>
</evidence>
<comment type="caution">
    <text evidence="5">The sequence shown here is derived from an EMBL/GenBank/DDBJ whole genome shotgun (WGS) entry which is preliminary data.</text>
</comment>
<dbReference type="GO" id="GO:0051480">
    <property type="term" value="P:regulation of cytosolic calcium ion concentration"/>
    <property type="evidence" value="ECO:0007669"/>
    <property type="project" value="TreeGrafter"/>
</dbReference>
<dbReference type="PRINTS" id="PR01097">
    <property type="entry name" value="TRNSRECEPTRP"/>
</dbReference>
<dbReference type="Proteomes" id="UP000310200">
    <property type="component" value="Unassembled WGS sequence"/>
</dbReference>
<dbReference type="GO" id="GO:0005886">
    <property type="term" value="C:plasma membrane"/>
    <property type="evidence" value="ECO:0007669"/>
    <property type="project" value="TreeGrafter"/>
</dbReference>
<dbReference type="GO" id="GO:0015279">
    <property type="term" value="F:store-operated calcium channel activity"/>
    <property type="evidence" value="ECO:0007669"/>
    <property type="project" value="TreeGrafter"/>
</dbReference>
<dbReference type="GO" id="GO:0034703">
    <property type="term" value="C:cation channel complex"/>
    <property type="evidence" value="ECO:0007669"/>
    <property type="project" value="TreeGrafter"/>
</dbReference>
<evidence type="ECO:0000313" key="6">
    <source>
        <dbReference type="Proteomes" id="UP000310200"/>
    </source>
</evidence>
<keyword evidence="4" id="KW-1133">Transmembrane helix</keyword>
<dbReference type="GO" id="GO:0070679">
    <property type="term" value="F:inositol 1,4,5 trisphosphate binding"/>
    <property type="evidence" value="ECO:0007669"/>
    <property type="project" value="TreeGrafter"/>
</dbReference>
<evidence type="ECO:0000256" key="3">
    <source>
        <dbReference type="ARBA" id="ARBA00023303"/>
    </source>
</evidence>
<evidence type="ECO:0000313" key="5">
    <source>
        <dbReference type="EMBL" id="TGZ31876.1"/>
    </source>
</evidence>
<dbReference type="STRING" id="300112.A0A4S2JAC6"/>